<dbReference type="InterPro" id="IPR001202">
    <property type="entry name" value="WW_dom"/>
</dbReference>
<dbReference type="InterPro" id="IPR036020">
    <property type="entry name" value="WW_dom_sf"/>
</dbReference>
<accession>A0AAD8EPH8</accession>
<evidence type="ECO:0000313" key="2">
    <source>
        <dbReference type="EMBL" id="KAJ9597254.1"/>
    </source>
</evidence>
<gene>
    <name evidence="2" type="ORF">L9F63_011890</name>
</gene>
<evidence type="ECO:0000259" key="1">
    <source>
        <dbReference type="PROSITE" id="PS50020"/>
    </source>
</evidence>
<organism evidence="2 3">
    <name type="scientific">Diploptera punctata</name>
    <name type="common">Pacific beetle cockroach</name>
    <dbReference type="NCBI Taxonomy" id="6984"/>
    <lineage>
        <taxon>Eukaryota</taxon>
        <taxon>Metazoa</taxon>
        <taxon>Ecdysozoa</taxon>
        <taxon>Arthropoda</taxon>
        <taxon>Hexapoda</taxon>
        <taxon>Insecta</taxon>
        <taxon>Pterygota</taxon>
        <taxon>Neoptera</taxon>
        <taxon>Polyneoptera</taxon>
        <taxon>Dictyoptera</taxon>
        <taxon>Blattodea</taxon>
        <taxon>Blaberoidea</taxon>
        <taxon>Blaberidae</taxon>
        <taxon>Diplopterinae</taxon>
        <taxon>Diploptera</taxon>
    </lineage>
</organism>
<protein>
    <recommendedName>
        <fullName evidence="1">WW domain-containing protein</fullName>
    </recommendedName>
</protein>
<dbReference type="PROSITE" id="PS50020">
    <property type="entry name" value="WW_DOMAIN_2"/>
    <property type="match status" value="1"/>
</dbReference>
<dbReference type="SUPFAM" id="SSF51045">
    <property type="entry name" value="WW domain"/>
    <property type="match status" value="1"/>
</dbReference>
<dbReference type="Gene3D" id="2.20.70.10">
    <property type="match status" value="1"/>
</dbReference>
<dbReference type="CDD" id="cd00201">
    <property type="entry name" value="WW"/>
    <property type="match status" value="1"/>
</dbReference>
<name>A0AAD8EPH8_DIPPU</name>
<dbReference type="Proteomes" id="UP001233999">
    <property type="component" value="Unassembled WGS sequence"/>
</dbReference>
<feature type="non-terminal residue" evidence="2">
    <location>
        <position position="1"/>
    </location>
</feature>
<comment type="caution">
    <text evidence="2">The sequence shown here is derived from an EMBL/GenBank/DDBJ whole genome shotgun (WGS) entry which is preliminary data.</text>
</comment>
<feature type="domain" description="WW" evidence="1">
    <location>
        <begin position="55"/>
        <end position="88"/>
    </location>
</feature>
<feature type="non-terminal residue" evidence="2">
    <location>
        <position position="159"/>
    </location>
</feature>
<proteinExistence type="predicted"/>
<keyword evidence="3" id="KW-1185">Reference proteome</keyword>
<evidence type="ECO:0000313" key="3">
    <source>
        <dbReference type="Proteomes" id="UP001233999"/>
    </source>
</evidence>
<dbReference type="EMBL" id="JASPKZ010001621">
    <property type="protein sequence ID" value="KAJ9597254.1"/>
    <property type="molecule type" value="Genomic_DNA"/>
</dbReference>
<dbReference type="SMART" id="SM00456">
    <property type="entry name" value="WW"/>
    <property type="match status" value="1"/>
</dbReference>
<reference evidence="2" key="1">
    <citation type="journal article" date="2023" name="IScience">
        <title>Live-bearing cockroach genome reveals convergent evolutionary mechanisms linked to viviparity in insects and beyond.</title>
        <authorList>
            <person name="Fouks B."/>
            <person name="Harrison M.C."/>
            <person name="Mikhailova A.A."/>
            <person name="Marchal E."/>
            <person name="English S."/>
            <person name="Carruthers M."/>
            <person name="Jennings E.C."/>
            <person name="Chiamaka E.L."/>
            <person name="Frigard R.A."/>
            <person name="Pippel M."/>
            <person name="Attardo G.M."/>
            <person name="Benoit J.B."/>
            <person name="Bornberg-Bauer E."/>
            <person name="Tobe S.S."/>
        </authorList>
    </citation>
    <scope>NUCLEOTIDE SEQUENCE</scope>
    <source>
        <strain evidence="2">Stay&amp;Tobe</strain>
    </source>
</reference>
<dbReference type="AlphaFoldDB" id="A0AAD8EPH8"/>
<reference evidence="2" key="2">
    <citation type="submission" date="2023-05" db="EMBL/GenBank/DDBJ databases">
        <authorList>
            <person name="Fouks B."/>
        </authorList>
    </citation>
    <scope>NUCLEOTIDE SEQUENCE</scope>
    <source>
        <strain evidence="2">Stay&amp;Tobe</strain>
        <tissue evidence="2">Testes</tissue>
    </source>
</reference>
<sequence length="159" mass="18405">TFWTSEICEQGVPRILNTEFGYNRSDLIFDIDSSGFTWITALQFTSITSGHQPVRVLNEGWQEYRTPQGRTFYYNSRTRDKSWKPPRRHHKHNNKSCCTQIASGGHFMNTRKNTTRCIHIARHPSEQFALLLATNPYNEIVYSSSTLQQRGAATQSFVK</sequence>
<dbReference type="Pfam" id="PF00397">
    <property type="entry name" value="WW"/>
    <property type="match status" value="1"/>
</dbReference>